<evidence type="ECO:0000313" key="3">
    <source>
        <dbReference type="Proteomes" id="UP000529637"/>
    </source>
</evidence>
<sequence>MHVLLGAAALVLLPPWVPSMPRSGLDPSWAMVLNHAFVNGWQFGSDLVFTFGPFGFLYARLFDPLTYSWVLGAWTLLALALGTGTAFLLRDAEPWEAIAIAALVLLGVRASMLNAMLFSDTAFFVLPLLLVLVVQRAGTPARVFGVLVCLLAALASLVKFTFWMLGFVIILMMDAERCRRGKRMPAYLLVYALGSLALHVVAGQSLAGYAKFVWSSLAVAGGYSEAMQVWSWRWLDPVAFVVLAVAFVVLAGYSSWRSARIATNPWTDWLPLAALVMFLFMVFKAGFVRHDTHAVIAWGGLTAGLALAAAHFSSRLRTRRARVILVLLCVVSSVVAIRRNFDYASEAPGEQAPLPLGGSVRASINAMAALTSGRHLASLRADHAQAIESIRRSDPLPALQGPVDVYPWNAAPLLAQGASYRPRPVFQSFAVYNPTLIRINREHLEGPRAAATLLFGIESIDSRHVAQDEGALWPTLAALYEVDRAYARQVVLHRRAEPRRIEWQIGRPQQVRWGQRLAVPQSEGNVWVQVRLQRTAWGRIQDVLFKAPVVNLVLELEDGRERRSRLEPSFSGEPFLLSPLVATASDWTAVFGDGGNVEAVPRVVRLRIDAPEPRTVAPVYADAIDVTFSHVAIEARR</sequence>
<accession>A0A7Y6NL12</accession>
<feature type="transmembrane region" description="Helical" evidence="1">
    <location>
        <begin position="268"/>
        <end position="287"/>
    </location>
</feature>
<keyword evidence="1" id="KW-0812">Transmembrane</keyword>
<reference evidence="2 3" key="1">
    <citation type="submission" date="2020-06" db="EMBL/GenBank/DDBJ databases">
        <title>Schlegella sp. ID0723 isolated from air conditioner.</title>
        <authorList>
            <person name="Kim D.Y."/>
            <person name="Kim D.-U."/>
        </authorList>
    </citation>
    <scope>NUCLEOTIDE SEQUENCE [LARGE SCALE GENOMIC DNA]</scope>
    <source>
        <strain evidence="2 3">ID0723</strain>
    </source>
</reference>
<feature type="transmembrane region" description="Helical" evidence="1">
    <location>
        <begin position="185"/>
        <end position="207"/>
    </location>
</feature>
<feature type="transmembrane region" description="Helical" evidence="1">
    <location>
        <begin position="69"/>
        <end position="89"/>
    </location>
</feature>
<keyword evidence="1" id="KW-0472">Membrane</keyword>
<keyword evidence="1" id="KW-1133">Transmembrane helix</keyword>
<evidence type="ECO:0000313" key="2">
    <source>
        <dbReference type="EMBL" id="NUZ05170.1"/>
    </source>
</evidence>
<feature type="transmembrane region" description="Helical" evidence="1">
    <location>
        <begin position="144"/>
        <end position="173"/>
    </location>
</feature>
<evidence type="ECO:0000256" key="1">
    <source>
        <dbReference type="SAM" id="Phobius"/>
    </source>
</evidence>
<feature type="transmembrane region" description="Helical" evidence="1">
    <location>
        <begin position="324"/>
        <end position="341"/>
    </location>
</feature>
<dbReference type="EMBL" id="JABWMJ010000002">
    <property type="protein sequence ID" value="NUZ05170.1"/>
    <property type="molecule type" value="Genomic_DNA"/>
</dbReference>
<comment type="caution">
    <text evidence="2">The sequence shown here is derived from an EMBL/GenBank/DDBJ whole genome shotgun (WGS) entry which is preliminary data.</text>
</comment>
<dbReference type="AlphaFoldDB" id="A0A7Y6NL12"/>
<feature type="transmembrane region" description="Helical" evidence="1">
    <location>
        <begin position="237"/>
        <end position="256"/>
    </location>
</feature>
<feature type="transmembrane region" description="Helical" evidence="1">
    <location>
        <begin position="95"/>
        <end position="114"/>
    </location>
</feature>
<feature type="transmembrane region" description="Helical" evidence="1">
    <location>
        <begin position="43"/>
        <end position="62"/>
    </location>
</feature>
<gene>
    <name evidence="2" type="ORF">HQN59_05270</name>
</gene>
<dbReference type="Proteomes" id="UP000529637">
    <property type="component" value="Unassembled WGS sequence"/>
</dbReference>
<protein>
    <submittedName>
        <fullName evidence="2">Uncharacterized protein</fullName>
    </submittedName>
</protein>
<proteinExistence type="predicted"/>
<feature type="transmembrane region" description="Helical" evidence="1">
    <location>
        <begin position="293"/>
        <end position="312"/>
    </location>
</feature>
<dbReference type="RefSeq" id="WP_176066815.1">
    <property type="nucleotide sequence ID" value="NZ_JABWMJ010000002.1"/>
</dbReference>
<feature type="transmembrane region" description="Helical" evidence="1">
    <location>
        <begin position="121"/>
        <end position="138"/>
    </location>
</feature>
<keyword evidence="3" id="KW-1185">Reference proteome</keyword>
<organism evidence="2 3">
    <name type="scientific">Piscinibacter koreensis</name>
    <dbReference type="NCBI Taxonomy" id="2742824"/>
    <lineage>
        <taxon>Bacteria</taxon>
        <taxon>Pseudomonadati</taxon>
        <taxon>Pseudomonadota</taxon>
        <taxon>Betaproteobacteria</taxon>
        <taxon>Burkholderiales</taxon>
        <taxon>Sphaerotilaceae</taxon>
        <taxon>Piscinibacter</taxon>
    </lineage>
</organism>
<name>A0A7Y6NL12_9BURK</name>